<evidence type="ECO:0000313" key="7">
    <source>
        <dbReference type="Proteomes" id="UP000266673"/>
    </source>
</evidence>
<dbReference type="CDD" id="cd01389">
    <property type="entry name" value="HMG-box_ROX1-like"/>
    <property type="match status" value="1"/>
</dbReference>
<feature type="DNA-binding region" description="HMG box" evidence="3">
    <location>
        <begin position="90"/>
        <end position="158"/>
    </location>
</feature>
<dbReference type="Pfam" id="PF00505">
    <property type="entry name" value="HMG_box"/>
    <property type="match status" value="1"/>
</dbReference>
<dbReference type="GO" id="GO:0000978">
    <property type="term" value="F:RNA polymerase II cis-regulatory region sequence-specific DNA binding"/>
    <property type="evidence" value="ECO:0007669"/>
    <property type="project" value="TreeGrafter"/>
</dbReference>
<name>A0A397VUL2_9GLOM</name>
<feature type="compositionally biased region" description="Polar residues" evidence="4">
    <location>
        <begin position="73"/>
        <end position="85"/>
    </location>
</feature>
<dbReference type="STRING" id="44941.A0A397VUL2"/>
<dbReference type="OrthoDB" id="6247875at2759"/>
<dbReference type="InterPro" id="IPR009071">
    <property type="entry name" value="HMG_box_dom"/>
</dbReference>
<dbReference type="SUPFAM" id="SSF47095">
    <property type="entry name" value="HMG-box"/>
    <property type="match status" value="1"/>
</dbReference>
<organism evidence="6 7">
    <name type="scientific">Gigaspora rosea</name>
    <dbReference type="NCBI Taxonomy" id="44941"/>
    <lineage>
        <taxon>Eukaryota</taxon>
        <taxon>Fungi</taxon>
        <taxon>Fungi incertae sedis</taxon>
        <taxon>Mucoromycota</taxon>
        <taxon>Glomeromycotina</taxon>
        <taxon>Glomeromycetes</taxon>
        <taxon>Diversisporales</taxon>
        <taxon>Gigasporaceae</taxon>
        <taxon>Gigaspora</taxon>
    </lineage>
</organism>
<sequence length="264" mass="30982">MDEIAKKKYCGLLMFEVPTPSFTKSKNKPGSQLTIDHTTSLENSSIRTQDKFIFTSFLEPMRVNPQRPHKNTSSKNNEPTKVSSNQEKRIRRPPNSFLLYRQAIQPEITRYYGSISNAEISRILSDLWQNEPNEVKLYWQNLADKKRMEYMLASPEYCNPKKVKNLKRNRKLKAADFNQFQNTQTYDNVCSHSSEYIIAMDPTIFPWYYDQFENTNSTKLPSIFPKDDSYNVINTHNDNNNAQQSLIEATTSITYPYYNNIYPY</sequence>
<dbReference type="SMART" id="SM00398">
    <property type="entry name" value="HMG"/>
    <property type="match status" value="1"/>
</dbReference>
<feature type="region of interest" description="Disordered" evidence="4">
    <location>
        <begin position="63"/>
        <end position="91"/>
    </location>
</feature>
<dbReference type="Proteomes" id="UP000266673">
    <property type="component" value="Unassembled WGS sequence"/>
</dbReference>
<dbReference type="EMBL" id="QKWP01000167">
    <property type="protein sequence ID" value="RIB25628.1"/>
    <property type="molecule type" value="Genomic_DNA"/>
</dbReference>
<evidence type="ECO:0000256" key="1">
    <source>
        <dbReference type="ARBA" id="ARBA00023125"/>
    </source>
</evidence>
<evidence type="ECO:0000256" key="2">
    <source>
        <dbReference type="ARBA" id="ARBA00023163"/>
    </source>
</evidence>
<evidence type="ECO:0000259" key="5">
    <source>
        <dbReference type="PROSITE" id="PS50118"/>
    </source>
</evidence>
<reference evidence="6 7" key="1">
    <citation type="submission" date="2018-06" db="EMBL/GenBank/DDBJ databases">
        <title>Comparative genomics reveals the genomic features of Rhizophagus irregularis, R. cerebriforme, R. diaphanum and Gigaspora rosea, and their symbiotic lifestyle signature.</title>
        <authorList>
            <person name="Morin E."/>
            <person name="San Clemente H."/>
            <person name="Chen E.C.H."/>
            <person name="De La Providencia I."/>
            <person name="Hainaut M."/>
            <person name="Kuo A."/>
            <person name="Kohler A."/>
            <person name="Murat C."/>
            <person name="Tang N."/>
            <person name="Roy S."/>
            <person name="Loubradou J."/>
            <person name="Henrissat B."/>
            <person name="Grigoriev I.V."/>
            <person name="Corradi N."/>
            <person name="Roux C."/>
            <person name="Martin F.M."/>
        </authorList>
    </citation>
    <scope>NUCLEOTIDE SEQUENCE [LARGE SCALE GENOMIC DNA]</scope>
    <source>
        <strain evidence="6 7">DAOM 194757</strain>
    </source>
</reference>
<dbReference type="PANTHER" id="PTHR10270">
    <property type="entry name" value="SOX TRANSCRIPTION FACTOR"/>
    <property type="match status" value="1"/>
</dbReference>
<dbReference type="InterPro" id="IPR050140">
    <property type="entry name" value="SRY-related_HMG-box_TF-like"/>
</dbReference>
<proteinExistence type="predicted"/>
<dbReference type="InterPro" id="IPR036910">
    <property type="entry name" value="HMG_box_dom_sf"/>
</dbReference>
<evidence type="ECO:0000256" key="4">
    <source>
        <dbReference type="SAM" id="MobiDB-lite"/>
    </source>
</evidence>
<dbReference type="PROSITE" id="PS50118">
    <property type="entry name" value="HMG_BOX_2"/>
    <property type="match status" value="1"/>
</dbReference>
<keyword evidence="7" id="KW-1185">Reference proteome</keyword>
<gene>
    <name evidence="6" type="ORF">C2G38_2066961</name>
</gene>
<evidence type="ECO:0000313" key="6">
    <source>
        <dbReference type="EMBL" id="RIB25628.1"/>
    </source>
</evidence>
<dbReference type="GO" id="GO:0030154">
    <property type="term" value="P:cell differentiation"/>
    <property type="evidence" value="ECO:0007669"/>
    <property type="project" value="TreeGrafter"/>
</dbReference>
<comment type="caution">
    <text evidence="6">The sequence shown here is derived from an EMBL/GenBank/DDBJ whole genome shotgun (WGS) entry which is preliminary data.</text>
</comment>
<keyword evidence="2" id="KW-0804">Transcription</keyword>
<protein>
    <submittedName>
        <fullName evidence="6">High mobility group box domain-containing protein</fullName>
    </submittedName>
</protein>
<keyword evidence="3" id="KW-0539">Nucleus</keyword>
<dbReference type="GO" id="GO:0001228">
    <property type="term" value="F:DNA-binding transcription activator activity, RNA polymerase II-specific"/>
    <property type="evidence" value="ECO:0007669"/>
    <property type="project" value="TreeGrafter"/>
</dbReference>
<dbReference type="Gene3D" id="1.10.30.10">
    <property type="entry name" value="High mobility group box domain"/>
    <property type="match status" value="1"/>
</dbReference>
<keyword evidence="1 3" id="KW-0238">DNA-binding</keyword>
<dbReference type="GO" id="GO:0005634">
    <property type="term" value="C:nucleus"/>
    <property type="evidence" value="ECO:0007669"/>
    <property type="project" value="UniProtKB-UniRule"/>
</dbReference>
<dbReference type="AlphaFoldDB" id="A0A397VUL2"/>
<evidence type="ECO:0000256" key="3">
    <source>
        <dbReference type="PROSITE-ProRule" id="PRU00267"/>
    </source>
</evidence>
<feature type="domain" description="HMG box" evidence="5">
    <location>
        <begin position="90"/>
        <end position="158"/>
    </location>
</feature>
<dbReference type="PANTHER" id="PTHR10270:SF161">
    <property type="entry name" value="SEX-DETERMINING REGION Y PROTEIN"/>
    <property type="match status" value="1"/>
</dbReference>
<accession>A0A397VUL2</accession>